<feature type="domain" description="N-acetyltransferase" evidence="1">
    <location>
        <begin position="1"/>
        <end position="179"/>
    </location>
</feature>
<evidence type="ECO:0000313" key="2">
    <source>
        <dbReference type="EMBL" id="RAK27030.1"/>
    </source>
</evidence>
<comment type="caution">
    <text evidence="2">The sequence shown here is derived from an EMBL/GenBank/DDBJ whole genome shotgun (WGS) entry which is preliminary data.</text>
</comment>
<dbReference type="PROSITE" id="PS51186">
    <property type="entry name" value="GNAT"/>
    <property type="match status" value="1"/>
</dbReference>
<dbReference type="AlphaFoldDB" id="A0A364JTG8"/>
<keyword evidence="2" id="KW-0808">Transferase</keyword>
<reference evidence="2 3" key="1">
    <citation type="submission" date="2018-06" db="EMBL/GenBank/DDBJ databases">
        <title>Genomic Encyclopedia of Type Strains, Phase IV (KMG-IV): sequencing the most valuable type-strain genomes for metagenomic binning, comparative biology and taxonomic classification.</title>
        <authorList>
            <person name="Goeker M."/>
        </authorList>
    </citation>
    <scope>NUCLEOTIDE SEQUENCE [LARGE SCALE GENOMIC DNA]</scope>
    <source>
        <strain evidence="2 3">DSM 26720</strain>
    </source>
</reference>
<dbReference type="Proteomes" id="UP000249453">
    <property type="component" value="Unassembled WGS sequence"/>
</dbReference>
<name>A0A364JTG8_9HYPH</name>
<dbReference type="InterPro" id="IPR000182">
    <property type="entry name" value="GNAT_dom"/>
</dbReference>
<dbReference type="GO" id="GO:0016747">
    <property type="term" value="F:acyltransferase activity, transferring groups other than amino-acyl groups"/>
    <property type="evidence" value="ECO:0007669"/>
    <property type="project" value="InterPro"/>
</dbReference>
<evidence type="ECO:0000259" key="1">
    <source>
        <dbReference type="PROSITE" id="PS51186"/>
    </source>
</evidence>
<keyword evidence="3" id="KW-1185">Reference proteome</keyword>
<dbReference type="Gene3D" id="3.40.630.30">
    <property type="match status" value="1"/>
</dbReference>
<proteinExistence type="predicted"/>
<dbReference type="CDD" id="cd04301">
    <property type="entry name" value="NAT_SF"/>
    <property type="match status" value="1"/>
</dbReference>
<dbReference type="InterPro" id="IPR016181">
    <property type="entry name" value="Acyl_CoA_acyltransferase"/>
</dbReference>
<dbReference type="RefSeq" id="WP_245412648.1">
    <property type="nucleotide sequence ID" value="NZ_JBHEEY010000011.1"/>
</dbReference>
<sequence>MAALDDLAQLRIKIFRDWPYLYEGDLDYEREYLTNYHSEGAIVVVAYDGAKIVGAATGTPMEDHADDFSLAFAHRAEPLNEIFYCAESILLPQYRGQGIGHAFFDEREAHGRKLGRKYSAFCSVVRPQDHPLRPADYRPLDAFWVKRGYRLLPGVVTEFPWKDIGAESSSNKPMQFWMREL</sequence>
<accession>A0A364JTG8</accession>
<protein>
    <submittedName>
        <fullName evidence="2">Acetyltransferase (GNAT) family protein</fullName>
    </submittedName>
</protein>
<dbReference type="EMBL" id="QLMK01000011">
    <property type="protein sequence ID" value="RAK27030.1"/>
    <property type="molecule type" value="Genomic_DNA"/>
</dbReference>
<gene>
    <name evidence="2" type="ORF">C7374_11124</name>
</gene>
<dbReference type="Pfam" id="PF00583">
    <property type="entry name" value="Acetyltransf_1"/>
    <property type="match status" value="1"/>
</dbReference>
<dbReference type="SUPFAM" id="SSF55729">
    <property type="entry name" value="Acyl-CoA N-acyltransferases (Nat)"/>
    <property type="match status" value="1"/>
</dbReference>
<organism evidence="2 3">
    <name type="scientific">Falsochrobactrum ovis</name>
    <dbReference type="NCBI Taxonomy" id="1293442"/>
    <lineage>
        <taxon>Bacteria</taxon>
        <taxon>Pseudomonadati</taxon>
        <taxon>Pseudomonadota</taxon>
        <taxon>Alphaproteobacteria</taxon>
        <taxon>Hyphomicrobiales</taxon>
        <taxon>Brucellaceae</taxon>
        <taxon>Falsochrobactrum</taxon>
    </lineage>
</organism>
<evidence type="ECO:0000313" key="3">
    <source>
        <dbReference type="Proteomes" id="UP000249453"/>
    </source>
</evidence>